<reference evidence="1" key="2">
    <citation type="journal article" date="2015" name="Data Brief">
        <title>Shoot transcriptome of the giant reed, Arundo donax.</title>
        <authorList>
            <person name="Barrero R.A."/>
            <person name="Guerrero F.D."/>
            <person name="Moolhuijzen P."/>
            <person name="Goolsby J.A."/>
            <person name="Tidwell J."/>
            <person name="Bellgard S.E."/>
            <person name="Bellgard M.I."/>
        </authorList>
    </citation>
    <scope>NUCLEOTIDE SEQUENCE</scope>
    <source>
        <tissue evidence="1">Shoot tissue taken approximately 20 cm above the soil surface</tissue>
    </source>
</reference>
<name>A0A0A9G593_ARUDO</name>
<organism evidence="1">
    <name type="scientific">Arundo donax</name>
    <name type="common">Giant reed</name>
    <name type="synonym">Donax arundinaceus</name>
    <dbReference type="NCBI Taxonomy" id="35708"/>
    <lineage>
        <taxon>Eukaryota</taxon>
        <taxon>Viridiplantae</taxon>
        <taxon>Streptophyta</taxon>
        <taxon>Embryophyta</taxon>
        <taxon>Tracheophyta</taxon>
        <taxon>Spermatophyta</taxon>
        <taxon>Magnoliopsida</taxon>
        <taxon>Liliopsida</taxon>
        <taxon>Poales</taxon>
        <taxon>Poaceae</taxon>
        <taxon>PACMAD clade</taxon>
        <taxon>Arundinoideae</taxon>
        <taxon>Arundineae</taxon>
        <taxon>Arundo</taxon>
    </lineage>
</organism>
<sequence>MEKYIWRFYVNQLPAKNAQPGWWMVSYKDPANSVSCNQYPLLTFPYFFCFS</sequence>
<proteinExistence type="predicted"/>
<protein>
    <submittedName>
        <fullName evidence="1">Uncharacterized protein</fullName>
    </submittedName>
</protein>
<dbReference type="EMBL" id="GBRH01180190">
    <property type="protein sequence ID" value="JAE17706.1"/>
    <property type="molecule type" value="Transcribed_RNA"/>
</dbReference>
<reference evidence="1" key="1">
    <citation type="submission" date="2014-09" db="EMBL/GenBank/DDBJ databases">
        <authorList>
            <person name="Magalhaes I.L.F."/>
            <person name="Oliveira U."/>
            <person name="Santos F.R."/>
            <person name="Vidigal T.H.D.A."/>
            <person name="Brescovit A.D."/>
            <person name="Santos A.J."/>
        </authorList>
    </citation>
    <scope>NUCLEOTIDE SEQUENCE</scope>
    <source>
        <tissue evidence="1">Shoot tissue taken approximately 20 cm above the soil surface</tissue>
    </source>
</reference>
<dbReference type="AlphaFoldDB" id="A0A0A9G593"/>
<evidence type="ECO:0000313" key="1">
    <source>
        <dbReference type="EMBL" id="JAE17706.1"/>
    </source>
</evidence>
<accession>A0A0A9G593</accession>